<dbReference type="PANTHER" id="PTHR16089">
    <property type="entry name" value="REST COREPRESSOR COREST PROTEIN-RELATED"/>
    <property type="match status" value="1"/>
</dbReference>
<evidence type="ECO:0000313" key="11">
    <source>
        <dbReference type="EMBL" id="KAG5851944.1"/>
    </source>
</evidence>
<keyword evidence="4" id="KW-0539">Nucleus</keyword>
<evidence type="ECO:0000256" key="2">
    <source>
        <dbReference type="ARBA" id="ARBA00023015"/>
    </source>
</evidence>
<dbReference type="InterPro" id="IPR017884">
    <property type="entry name" value="SANT_dom"/>
</dbReference>
<feature type="compositionally biased region" description="Pro residues" evidence="7">
    <location>
        <begin position="197"/>
        <end position="213"/>
    </location>
</feature>
<dbReference type="Pfam" id="PF01448">
    <property type="entry name" value="ELM2"/>
    <property type="match status" value="1"/>
</dbReference>
<dbReference type="GO" id="GO:0005667">
    <property type="term" value="C:transcription regulator complex"/>
    <property type="evidence" value="ECO:0007669"/>
    <property type="project" value="TreeGrafter"/>
</dbReference>
<evidence type="ECO:0000259" key="9">
    <source>
        <dbReference type="PROSITE" id="PS51156"/>
    </source>
</evidence>
<dbReference type="AlphaFoldDB" id="A0A9D3MN23"/>
<keyword evidence="12" id="KW-1185">Reference proteome</keyword>
<comment type="caution">
    <text evidence="11">The sequence shown here is derived from an EMBL/GenBank/DDBJ whole genome shotgun (WGS) entry which is preliminary data.</text>
</comment>
<dbReference type="Gene3D" id="1.10.10.60">
    <property type="entry name" value="Homeodomain-like"/>
    <property type="match status" value="1"/>
</dbReference>
<evidence type="ECO:0008006" key="13">
    <source>
        <dbReference type="Google" id="ProtNLM"/>
    </source>
</evidence>
<keyword evidence="2" id="KW-0805">Transcription regulation</keyword>
<dbReference type="Proteomes" id="UP001044222">
    <property type="component" value="Unassembled WGS sequence"/>
</dbReference>
<reference evidence="11" key="1">
    <citation type="submission" date="2021-01" db="EMBL/GenBank/DDBJ databases">
        <title>A chromosome-scale assembly of European eel, Anguilla anguilla.</title>
        <authorList>
            <person name="Henkel C."/>
            <person name="Jong-Raadsen S.A."/>
            <person name="Dufour S."/>
            <person name="Weltzien F.-A."/>
            <person name="Palstra A.P."/>
            <person name="Pelster B."/>
            <person name="Spaink H.P."/>
            <person name="Van Den Thillart G.E."/>
            <person name="Jansen H."/>
            <person name="Zahm M."/>
            <person name="Klopp C."/>
            <person name="Cedric C."/>
            <person name="Louis A."/>
            <person name="Berthelot C."/>
            <person name="Parey E."/>
            <person name="Roest Crollius H."/>
            <person name="Montfort J."/>
            <person name="Robinson-Rechavi M."/>
            <person name="Bucao C."/>
            <person name="Bouchez O."/>
            <person name="Gislard M."/>
            <person name="Lluch J."/>
            <person name="Milhes M."/>
            <person name="Lampietro C."/>
            <person name="Lopez Roques C."/>
            <person name="Donnadieu C."/>
            <person name="Braasch I."/>
            <person name="Desvignes T."/>
            <person name="Postlethwait J."/>
            <person name="Bobe J."/>
            <person name="Guiguen Y."/>
            <person name="Dirks R."/>
        </authorList>
    </citation>
    <scope>NUCLEOTIDE SEQUENCE</scope>
    <source>
        <strain evidence="11">Tag_6206</strain>
        <tissue evidence="11">Liver</tissue>
    </source>
</reference>
<dbReference type="PROSITE" id="PS00028">
    <property type="entry name" value="ZINC_FINGER_C2H2_1"/>
    <property type="match status" value="1"/>
</dbReference>
<gene>
    <name evidence="11" type="ORF">ANANG_G00057210</name>
</gene>
<keyword evidence="3" id="KW-0804">Transcription</keyword>
<name>A0A9D3MN23_ANGAN</name>
<evidence type="ECO:0000313" key="12">
    <source>
        <dbReference type="Proteomes" id="UP001044222"/>
    </source>
</evidence>
<feature type="region of interest" description="Disordered" evidence="7">
    <location>
        <begin position="189"/>
        <end position="213"/>
    </location>
</feature>
<feature type="domain" description="SANT" evidence="10">
    <location>
        <begin position="618"/>
        <end position="660"/>
    </location>
</feature>
<keyword evidence="5" id="KW-0479">Metal-binding</keyword>
<dbReference type="SMART" id="SM01189">
    <property type="entry name" value="ELM2"/>
    <property type="match status" value="1"/>
</dbReference>
<evidence type="ECO:0000256" key="3">
    <source>
        <dbReference type="ARBA" id="ARBA00023163"/>
    </source>
</evidence>
<dbReference type="GO" id="GO:0003714">
    <property type="term" value="F:transcription corepressor activity"/>
    <property type="evidence" value="ECO:0007669"/>
    <property type="project" value="TreeGrafter"/>
</dbReference>
<dbReference type="SMART" id="SM00717">
    <property type="entry name" value="SANT"/>
    <property type="match status" value="1"/>
</dbReference>
<dbReference type="GO" id="GO:0008270">
    <property type="term" value="F:zinc ion binding"/>
    <property type="evidence" value="ECO:0007669"/>
    <property type="project" value="UniProtKB-KW"/>
</dbReference>
<dbReference type="InterPro" id="IPR000949">
    <property type="entry name" value="ELM2_dom"/>
</dbReference>
<dbReference type="InterPro" id="IPR013087">
    <property type="entry name" value="Znf_C2H2_type"/>
</dbReference>
<feature type="region of interest" description="Disordered" evidence="7">
    <location>
        <begin position="335"/>
        <end position="365"/>
    </location>
</feature>
<feature type="region of interest" description="Disordered" evidence="7">
    <location>
        <begin position="71"/>
        <end position="90"/>
    </location>
</feature>
<protein>
    <recommendedName>
        <fullName evidence="13">Transcriptional-regulating factor 1-like</fullName>
    </recommendedName>
</protein>
<evidence type="ECO:0000256" key="1">
    <source>
        <dbReference type="ARBA" id="ARBA00004123"/>
    </source>
</evidence>
<dbReference type="PANTHER" id="PTHR16089:SF43">
    <property type="match status" value="1"/>
</dbReference>
<dbReference type="PROSITE" id="PS51156">
    <property type="entry name" value="ELM2"/>
    <property type="match status" value="1"/>
</dbReference>
<keyword evidence="5" id="KW-0862">Zinc</keyword>
<dbReference type="GO" id="GO:0000118">
    <property type="term" value="C:histone deacetylase complex"/>
    <property type="evidence" value="ECO:0007669"/>
    <property type="project" value="TreeGrafter"/>
</dbReference>
<dbReference type="PROSITE" id="PS50157">
    <property type="entry name" value="ZINC_FINGER_C2H2_2"/>
    <property type="match status" value="1"/>
</dbReference>
<dbReference type="SUPFAM" id="SSF46689">
    <property type="entry name" value="Homeodomain-like"/>
    <property type="match status" value="1"/>
</dbReference>
<evidence type="ECO:0000259" key="10">
    <source>
        <dbReference type="PROSITE" id="PS51293"/>
    </source>
</evidence>
<dbReference type="InterPro" id="IPR009057">
    <property type="entry name" value="Homeodomain-like_sf"/>
</dbReference>
<accession>A0A9D3MN23</accession>
<dbReference type="InterPro" id="IPR001005">
    <property type="entry name" value="SANT/Myb"/>
</dbReference>
<keyword evidence="6" id="KW-0175">Coiled coil</keyword>
<organism evidence="11 12">
    <name type="scientific">Anguilla anguilla</name>
    <name type="common">European freshwater eel</name>
    <name type="synonym">Muraena anguilla</name>
    <dbReference type="NCBI Taxonomy" id="7936"/>
    <lineage>
        <taxon>Eukaryota</taxon>
        <taxon>Metazoa</taxon>
        <taxon>Chordata</taxon>
        <taxon>Craniata</taxon>
        <taxon>Vertebrata</taxon>
        <taxon>Euteleostomi</taxon>
        <taxon>Actinopterygii</taxon>
        <taxon>Neopterygii</taxon>
        <taxon>Teleostei</taxon>
        <taxon>Anguilliformes</taxon>
        <taxon>Anguillidae</taxon>
        <taxon>Anguilla</taxon>
    </lineage>
</organism>
<dbReference type="GO" id="GO:0006357">
    <property type="term" value="P:regulation of transcription by RNA polymerase II"/>
    <property type="evidence" value="ECO:0007669"/>
    <property type="project" value="TreeGrafter"/>
</dbReference>
<evidence type="ECO:0000259" key="8">
    <source>
        <dbReference type="PROSITE" id="PS50157"/>
    </source>
</evidence>
<evidence type="ECO:0000256" key="5">
    <source>
        <dbReference type="PROSITE-ProRule" id="PRU00042"/>
    </source>
</evidence>
<evidence type="ECO:0000256" key="4">
    <source>
        <dbReference type="ARBA" id="ARBA00023242"/>
    </source>
</evidence>
<feature type="domain" description="C2H2-type" evidence="8">
    <location>
        <begin position="710"/>
        <end position="737"/>
    </location>
</feature>
<dbReference type="InterPro" id="IPR051066">
    <property type="entry name" value="Trans_reg/Corepressor"/>
</dbReference>
<evidence type="ECO:0000256" key="6">
    <source>
        <dbReference type="SAM" id="Coils"/>
    </source>
</evidence>
<sequence length="832" mass="91492">MGDRAAVEPQDHSPFQGLYFPLAEEQRSGQHFCSDSLKELGQFGATAESSDPHSHHSVSCSSVGNAGLVRGGRSSSACTPEDDRSASGWISPSLVHAQADVSAGRFGGGPGRGLFQSEGYLAKWHPAHRHQGKFGRGAGACEQKLDSFTEAFARRSPNMPPVQNGGRGGIFSTISGLVVGGVNGRVDATGTVTDSSAPPPPLLLSPPPTPLSLPPLSPPRRSHFPAVEVTQSMQLMQADVPCSAAQFCASLQTYYSQSLMQPAHSPGPILAGKCSPLDWVPHSDDPMGNGDSSYPHLQDKDSDPALIYPGEEEYGLRHTAFNHQEVFRSTDACNLQTPLSSPQGQYPQSSVSFQPEHNPTSSTDHVTSWSQEALDRGLPLTHNHPLPPCSMLSLPHPQSDEFRPGDGDKQYFGSQATVRGAQCTTKVKNGSYLSYTGLPFQSILQIGRAPDAPRAPPHYSPRPMLNPIRRGTGLYCNLLPLSYLQSHFSDQQSSWTEENCLPLPQVNVGPEFQAEVPQFPECRSYDHWLEESPKEQLLWKPWDDLEESNDLQEQVENLLDLCSSSAMPGGGTNLELALHCLSRCQGDMLATVEMLLLSTPSSSEDYHYCGSDVWMLSEKRVFNKAFGTHSKDFSLIQKMVKTKSVSQCVEFYYLSKKMLEQQRKQQEREKVAKEERSGVAESSLVPIPHSLGKPLMMEEPILSPSLATNFPCKQCGKMFYKIKSRNAHMKIHRQQQEDWRERPHPSQILTHSLTQNIPQNQARLAFLQAPNNHISNINNANHNTAPNATALPLFQTWDPFDLTSDPGTFYYNSEGKVVLGVAGAPKSQIHWQ</sequence>
<proteinExistence type="predicted"/>
<evidence type="ECO:0000256" key="7">
    <source>
        <dbReference type="SAM" id="MobiDB-lite"/>
    </source>
</evidence>
<dbReference type="EMBL" id="JAFIRN010000003">
    <property type="protein sequence ID" value="KAG5851944.1"/>
    <property type="molecule type" value="Genomic_DNA"/>
</dbReference>
<feature type="domain" description="ELM2" evidence="9">
    <location>
        <begin position="504"/>
        <end position="599"/>
    </location>
</feature>
<dbReference type="PROSITE" id="PS51293">
    <property type="entry name" value="SANT"/>
    <property type="match status" value="1"/>
</dbReference>
<keyword evidence="5" id="KW-0863">Zinc-finger</keyword>
<comment type="subcellular location">
    <subcellularLocation>
        <location evidence="1">Nucleus</location>
    </subcellularLocation>
</comment>
<feature type="coiled-coil region" evidence="6">
    <location>
        <begin position="649"/>
        <end position="676"/>
    </location>
</feature>